<feature type="transmembrane region" description="Helical" evidence="1">
    <location>
        <begin position="12"/>
        <end position="30"/>
    </location>
</feature>
<name>A0A813A8N5_9DINO</name>
<keyword evidence="1" id="KW-1133">Transmembrane helix</keyword>
<evidence type="ECO:0000313" key="3">
    <source>
        <dbReference type="Proteomes" id="UP000601435"/>
    </source>
</evidence>
<protein>
    <submittedName>
        <fullName evidence="2">ProP protein</fullName>
    </submittedName>
</protein>
<organism evidence="2 3">
    <name type="scientific">Symbiodinium necroappetens</name>
    <dbReference type="NCBI Taxonomy" id="1628268"/>
    <lineage>
        <taxon>Eukaryota</taxon>
        <taxon>Sar</taxon>
        <taxon>Alveolata</taxon>
        <taxon>Dinophyceae</taxon>
        <taxon>Suessiales</taxon>
        <taxon>Symbiodiniaceae</taxon>
        <taxon>Symbiodinium</taxon>
    </lineage>
</organism>
<reference evidence="2" key="1">
    <citation type="submission" date="2021-02" db="EMBL/GenBank/DDBJ databases">
        <authorList>
            <person name="Dougan E. K."/>
            <person name="Rhodes N."/>
            <person name="Thang M."/>
            <person name="Chan C."/>
        </authorList>
    </citation>
    <scope>NUCLEOTIDE SEQUENCE</scope>
</reference>
<accession>A0A813A8N5</accession>
<dbReference type="Proteomes" id="UP000601435">
    <property type="component" value="Unassembled WGS sequence"/>
</dbReference>
<evidence type="ECO:0000313" key="2">
    <source>
        <dbReference type="EMBL" id="CAE7859504.1"/>
    </source>
</evidence>
<keyword evidence="1" id="KW-0812">Transmembrane</keyword>
<dbReference type="AlphaFoldDB" id="A0A813A8N5"/>
<dbReference type="SUPFAM" id="SSF103473">
    <property type="entry name" value="MFS general substrate transporter"/>
    <property type="match status" value="1"/>
</dbReference>
<proteinExistence type="predicted"/>
<keyword evidence="1" id="KW-0472">Membrane</keyword>
<comment type="caution">
    <text evidence="2">The sequence shown here is derived from an EMBL/GenBank/DDBJ whole genome shotgun (WGS) entry which is preliminary data.</text>
</comment>
<feature type="transmembrane region" description="Helical" evidence="1">
    <location>
        <begin position="37"/>
        <end position="64"/>
    </location>
</feature>
<dbReference type="InterPro" id="IPR036259">
    <property type="entry name" value="MFS_trans_sf"/>
</dbReference>
<dbReference type="EMBL" id="CAJNJA010056685">
    <property type="protein sequence ID" value="CAE7859504.1"/>
    <property type="molecule type" value="Genomic_DNA"/>
</dbReference>
<keyword evidence="3" id="KW-1185">Reference proteome</keyword>
<sequence length="89" mass="9265">DLCCRIDPMGVMLFGSLGLAVTGFLVFAAISSASQNLLLISTLVLGLAYGTMVGLTGSHMYIFVADLFPTSLRALGFGLSFNLAFAILG</sequence>
<dbReference type="OrthoDB" id="445554at2759"/>
<gene>
    <name evidence="2" type="primary">proP</name>
    <name evidence="2" type="ORF">SNEC2469_LOCUS27153</name>
</gene>
<dbReference type="Gene3D" id="1.20.1250.20">
    <property type="entry name" value="MFS general substrate transporter like domains"/>
    <property type="match status" value="1"/>
</dbReference>
<feature type="transmembrane region" description="Helical" evidence="1">
    <location>
        <begin position="70"/>
        <end position="88"/>
    </location>
</feature>
<feature type="non-terminal residue" evidence="2">
    <location>
        <position position="1"/>
    </location>
</feature>
<evidence type="ECO:0000256" key="1">
    <source>
        <dbReference type="SAM" id="Phobius"/>
    </source>
</evidence>
<feature type="non-terminal residue" evidence="2">
    <location>
        <position position="89"/>
    </location>
</feature>